<comment type="caution">
    <text evidence="6">The sequence shown here is derived from an EMBL/GenBank/DDBJ whole genome shotgun (WGS) entry which is preliminary data.</text>
</comment>
<evidence type="ECO:0000313" key="2">
    <source>
        <dbReference type="EMBL" id="CAF1125265.1"/>
    </source>
</evidence>
<dbReference type="Gene3D" id="3.30.559.10">
    <property type="entry name" value="Chloramphenicol acetyltransferase-like domain"/>
    <property type="match status" value="1"/>
</dbReference>
<gene>
    <name evidence="1" type="ORF">IZO911_LOCUS20263</name>
    <name evidence="3" type="ORF">JYZ213_LOCUS26591</name>
    <name evidence="5" type="ORF">KXQ929_LOCUS34099</name>
    <name evidence="6" type="ORF">OKA104_LOCUS37171</name>
    <name evidence="4" type="ORF">OXD698_LOCUS26817</name>
    <name evidence="2" type="ORF">VCS650_LOCUS21422</name>
</gene>
<evidence type="ECO:0008006" key="8">
    <source>
        <dbReference type="Google" id="ProtNLM"/>
    </source>
</evidence>
<protein>
    <recommendedName>
        <fullName evidence="8">Condensation domain-containing protein</fullName>
    </recommendedName>
</protein>
<dbReference type="Proteomes" id="UP000663844">
    <property type="component" value="Unassembled WGS sequence"/>
</dbReference>
<dbReference type="EMBL" id="CAJOAY010006087">
    <property type="protein sequence ID" value="CAF4129408.1"/>
    <property type="molecule type" value="Genomic_DNA"/>
</dbReference>
<dbReference type="AlphaFoldDB" id="A0A819WS16"/>
<evidence type="ECO:0000313" key="3">
    <source>
        <dbReference type="EMBL" id="CAF1195440.1"/>
    </source>
</evidence>
<dbReference type="EMBL" id="CAJNOE010000209">
    <property type="protein sequence ID" value="CAF1049727.1"/>
    <property type="molecule type" value="Genomic_DNA"/>
</dbReference>
<dbReference type="EMBL" id="CAJNOG010000356">
    <property type="protein sequence ID" value="CAF1195440.1"/>
    <property type="molecule type" value="Genomic_DNA"/>
</dbReference>
<dbReference type="EMBL" id="CAJNON010000230">
    <property type="protein sequence ID" value="CAF1125265.1"/>
    <property type="molecule type" value="Genomic_DNA"/>
</dbReference>
<name>A0A819WS16_9BILA</name>
<dbReference type="SUPFAM" id="SSF52777">
    <property type="entry name" value="CoA-dependent acyltransferases"/>
    <property type="match status" value="1"/>
</dbReference>
<evidence type="ECO:0000313" key="7">
    <source>
        <dbReference type="Proteomes" id="UP000663881"/>
    </source>
</evidence>
<dbReference type="Proteomes" id="UP000663881">
    <property type="component" value="Unassembled WGS sequence"/>
</dbReference>
<evidence type="ECO:0000313" key="4">
    <source>
        <dbReference type="EMBL" id="CAF3953199.1"/>
    </source>
</evidence>
<dbReference type="OrthoDB" id="10065993at2759"/>
<proteinExistence type="predicted"/>
<dbReference type="Proteomes" id="UP000663868">
    <property type="component" value="Unassembled WGS sequence"/>
</dbReference>
<evidence type="ECO:0000313" key="6">
    <source>
        <dbReference type="EMBL" id="CAF4129408.1"/>
    </source>
</evidence>
<reference evidence="6" key="1">
    <citation type="submission" date="2021-02" db="EMBL/GenBank/DDBJ databases">
        <authorList>
            <person name="Nowell W R."/>
        </authorList>
    </citation>
    <scope>NUCLEOTIDE SEQUENCE</scope>
</reference>
<sequence>MSIERIRSAITATLEEHTVLRTAIYFDEEQDQLKQEVQPVAENNGYSSQLTKKSVPSIDEIRDLLKNEFINHFAKLNYGLVVRCHLVKVGIYNNMENLFANDLIIFILHRIAFDYNSAGPLIIAFIQADDQIKSDVPCVQYIDYSLYEHLQWTNPNQDAKIRQAQQFWSRMMDGYRLSEKHSLPITSTRPTQKRSGRSNSISFTIDSTLVKSQIEFALS</sequence>
<accession>A0A819WS16</accession>
<dbReference type="InterPro" id="IPR023213">
    <property type="entry name" value="CAT-like_dom_sf"/>
</dbReference>
<dbReference type="Proteomes" id="UP000663845">
    <property type="component" value="Unassembled WGS sequence"/>
</dbReference>
<dbReference type="Proteomes" id="UP000663860">
    <property type="component" value="Unassembled WGS sequence"/>
</dbReference>
<dbReference type="Proteomes" id="UP000663891">
    <property type="component" value="Unassembled WGS sequence"/>
</dbReference>
<dbReference type="Gene3D" id="3.30.559.30">
    <property type="entry name" value="Nonribosomal peptide synthetase, condensation domain"/>
    <property type="match status" value="1"/>
</dbReference>
<evidence type="ECO:0000313" key="1">
    <source>
        <dbReference type="EMBL" id="CAF1049727.1"/>
    </source>
</evidence>
<dbReference type="EMBL" id="CAJOAZ010002713">
    <property type="protein sequence ID" value="CAF3953199.1"/>
    <property type="molecule type" value="Genomic_DNA"/>
</dbReference>
<organism evidence="6 7">
    <name type="scientific">Adineta steineri</name>
    <dbReference type="NCBI Taxonomy" id="433720"/>
    <lineage>
        <taxon>Eukaryota</taxon>
        <taxon>Metazoa</taxon>
        <taxon>Spiralia</taxon>
        <taxon>Gnathifera</taxon>
        <taxon>Rotifera</taxon>
        <taxon>Eurotatoria</taxon>
        <taxon>Bdelloidea</taxon>
        <taxon>Adinetida</taxon>
        <taxon>Adinetidae</taxon>
        <taxon>Adineta</taxon>
    </lineage>
</organism>
<evidence type="ECO:0000313" key="5">
    <source>
        <dbReference type="EMBL" id="CAF4093464.1"/>
    </source>
</evidence>
<dbReference type="EMBL" id="CAJOBB010004548">
    <property type="protein sequence ID" value="CAF4093464.1"/>
    <property type="molecule type" value="Genomic_DNA"/>
</dbReference>